<proteinExistence type="predicted"/>
<sequence>MSSVTTKLSNTADIASSEAQALVADIRKALGNMKSLAVDYERDGKSDKARAHERSPIFNPHLTSPINP</sequence>
<dbReference type="AlphaFoldDB" id="A0A3L6SX08"/>
<feature type="region of interest" description="Disordered" evidence="1">
    <location>
        <begin position="42"/>
        <end position="68"/>
    </location>
</feature>
<dbReference type="OrthoDB" id="10444380at2759"/>
<evidence type="ECO:0000256" key="1">
    <source>
        <dbReference type="SAM" id="MobiDB-lite"/>
    </source>
</evidence>
<evidence type="ECO:0000313" key="3">
    <source>
        <dbReference type="Proteomes" id="UP000275267"/>
    </source>
</evidence>
<accession>A0A3L6SX08</accession>
<evidence type="ECO:0000313" key="2">
    <source>
        <dbReference type="EMBL" id="RLN27938.1"/>
    </source>
</evidence>
<dbReference type="Proteomes" id="UP000275267">
    <property type="component" value="Unassembled WGS sequence"/>
</dbReference>
<keyword evidence="3" id="KW-1185">Reference proteome</keyword>
<gene>
    <name evidence="2" type="ORF">C2845_PM05G29710</name>
</gene>
<dbReference type="GO" id="GO:0016874">
    <property type="term" value="F:ligase activity"/>
    <property type="evidence" value="ECO:0007669"/>
    <property type="project" value="UniProtKB-KW"/>
</dbReference>
<keyword evidence="2" id="KW-0436">Ligase</keyword>
<feature type="compositionally biased region" description="Basic and acidic residues" evidence="1">
    <location>
        <begin position="42"/>
        <end position="55"/>
    </location>
</feature>
<organism evidence="2 3">
    <name type="scientific">Panicum miliaceum</name>
    <name type="common">Proso millet</name>
    <name type="synonym">Broomcorn millet</name>
    <dbReference type="NCBI Taxonomy" id="4540"/>
    <lineage>
        <taxon>Eukaryota</taxon>
        <taxon>Viridiplantae</taxon>
        <taxon>Streptophyta</taxon>
        <taxon>Embryophyta</taxon>
        <taxon>Tracheophyta</taxon>
        <taxon>Spermatophyta</taxon>
        <taxon>Magnoliopsida</taxon>
        <taxon>Liliopsida</taxon>
        <taxon>Poales</taxon>
        <taxon>Poaceae</taxon>
        <taxon>PACMAD clade</taxon>
        <taxon>Panicoideae</taxon>
        <taxon>Panicodae</taxon>
        <taxon>Paniceae</taxon>
        <taxon>Panicinae</taxon>
        <taxon>Panicum</taxon>
        <taxon>Panicum sect. Panicum</taxon>
    </lineage>
</organism>
<dbReference type="STRING" id="4540.A0A3L6SX08"/>
<name>A0A3L6SX08_PANMI</name>
<dbReference type="EMBL" id="PQIB02000003">
    <property type="protein sequence ID" value="RLN27938.1"/>
    <property type="molecule type" value="Genomic_DNA"/>
</dbReference>
<reference evidence="3" key="1">
    <citation type="journal article" date="2019" name="Nat. Commun.">
        <title>The genome of broomcorn millet.</title>
        <authorList>
            <person name="Zou C."/>
            <person name="Miki D."/>
            <person name="Li D."/>
            <person name="Tang Q."/>
            <person name="Xiao L."/>
            <person name="Rajput S."/>
            <person name="Deng P."/>
            <person name="Jia W."/>
            <person name="Huang R."/>
            <person name="Zhang M."/>
            <person name="Sun Y."/>
            <person name="Hu J."/>
            <person name="Fu X."/>
            <person name="Schnable P.S."/>
            <person name="Li F."/>
            <person name="Zhang H."/>
            <person name="Feng B."/>
            <person name="Zhu X."/>
            <person name="Liu R."/>
            <person name="Schnable J.C."/>
            <person name="Zhu J.-K."/>
            <person name="Zhang H."/>
        </authorList>
    </citation>
    <scope>NUCLEOTIDE SEQUENCE [LARGE SCALE GENOMIC DNA]</scope>
</reference>
<comment type="caution">
    <text evidence="2">The sequence shown here is derived from an EMBL/GenBank/DDBJ whole genome shotgun (WGS) entry which is preliminary data.</text>
</comment>
<protein>
    <submittedName>
        <fullName evidence="2">E3 SUMO-protein ligase MMS21 isoform X2</fullName>
    </submittedName>
</protein>